<dbReference type="RefSeq" id="WP_168451412.1">
    <property type="nucleotide sequence ID" value="NZ_JAAWWK010000006.1"/>
</dbReference>
<comment type="caution">
    <text evidence="4">The sequence shown here is derived from an EMBL/GenBank/DDBJ whole genome shotgun (WGS) entry which is preliminary data.</text>
</comment>
<proteinExistence type="predicted"/>
<evidence type="ECO:0000313" key="4">
    <source>
        <dbReference type="EMBL" id="NKI18895.1"/>
    </source>
</evidence>
<dbReference type="Proteomes" id="UP000765845">
    <property type="component" value="Unassembled WGS sequence"/>
</dbReference>
<dbReference type="SMART" id="SM00749">
    <property type="entry name" value="BON"/>
    <property type="match status" value="2"/>
</dbReference>
<dbReference type="InterPro" id="IPR014004">
    <property type="entry name" value="Transpt-assoc_nodulatn_dom_bac"/>
</dbReference>
<keyword evidence="1 2" id="KW-0732">Signal</keyword>
<feature type="domain" description="BON" evidence="3">
    <location>
        <begin position="46"/>
        <end position="115"/>
    </location>
</feature>
<dbReference type="InterPro" id="IPR007055">
    <property type="entry name" value="BON_dom"/>
</dbReference>
<evidence type="ECO:0000313" key="5">
    <source>
        <dbReference type="Proteomes" id="UP000765845"/>
    </source>
</evidence>
<feature type="chain" id="PRO_5045224759" evidence="2">
    <location>
        <begin position="26"/>
        <end position="190"/>
    </location>
</feature>
<dbReference type="PROSITE" id="PS51257">
    <property type="entry name" value="PROKAR_LIPOPROTEIN"/>
    <property type="match status" value="1"/>
</dbReference>
<evidence type="ECO:0000256" key="1">
    <source>
        <dbReference type="ARBA" id="ARBA00022729"/>
    </source>
</evidence>
<dbReference type="PROSITE" id="PS50914">
    <property type="entry name" value="BON"/>
    <property type="match status" value="2"/>
</dbReference>
<gene>
    <name evidence="4" type="ORF">HCU74_15915</name>
</gene>
<sequence length="190" mass="20652">MIDRKLLISALLVAFLGTGCTQILTATTEEPIEEDPGTRSLGSYIDDEIIETKIGVNLRKANPAFSDARVDATAHNGIVLLTGQVPSEAMRQQAYDIANKLKKVRKVHNELTVSANIALMARGSDSWLSTKVKSRLSLDERLDASRIKVITENGVVYLMGLVSKAESDVAATIAAETGGVQKVVRVFEYY</sequence>
<feature type="domain" description="BON" evidence="3">
    <location>
        <begin position="124"/>
        <end position="190"/>
    </location>
</feature>
<keyword evidence="5" id="KW-1185">Reference proteome</keyword>
<organism evidence="4 5">
    <name type="scientific">Spongiibacter thalassae</name>
    <dbReference type="NCBI Taxonomy" id="2721624"/>
    <lineage>
        <taxon>Bacteria</taxon>
        <taxon>Pseudomonadati</taxon>
        <taxon>Pseudomonadota</taxon>
        <taxon>Gammaproteobacteria</taxon>
        <taxon>Cellvibrionales</taxon>
        <taxon>Spongiibacteraceae</taxon>
        <taxon>Spongiibacter</taxon>
    </lineage>
</organism>
<accession>A0ABX1GI67</accession>
<dbReference type="Gene3D" id="3.30.1340.30">
    <property type="match status" value="1"/>
</dbReference>
<dbReference type="PANTHER" id="PTHR34606:SF4">
    <property type="entry name" value="OUTER MEMBRANE LIPOPROTEIN DOLP"/>
    <property type="match status" value="1"/>
</dbReference>
<evidence type="ECO:0000259" key="3">
    <source>
        <dbReference type="PROSITE" id="PS50914"/>
    </source>
</evidence>
<dbReference type="InterPro" id="IPR051686">
    <property type="entry name" value="Lipoprotein_DolP"/>
</dbReference>
<dbReference type="PANTHER" id="PTHR34606">
    <property type="entry name" value="BON DOMAIN-CONTAINING PROTEIN"/>
    <property type="match status" value="1"/>
</dbReference>
<feature type="signal peptide" evidence="2">
    <location>
        <begin position="1"/>
        <end position="25"/>
    </location>
</feature>
<name>A0ABX1GI67_9GAMM</name>
<evidence type="ECO:0000256" key="2">
    <source>
        <dbReference type="SAM" id="SignalP"/>
    </source>
</evidence>
<protein>
    <submittedName>
        <fullName evidence="4">BON domain-containing protein</fullName>
    </submittedName>
</protein>
<dbReference type="EMBL" id="JAAWWK010000006">
    <property type="protein sequence ID" value="NKI18895.1"/>
    <property type="molecule type" value="Genomic_DNA"/>
</dbReference>
<dbReference type="Pfam" id="PF04972">
    <property type="entry name" value="BON"/>
    <property type="match status" value="2"/>
</dbReference>
<reference evidence="4 5" key="1">
    <citation type="submission" date="2020-04" db="EMBL/GenBank/DDBJ databases">
        <authorList>
            <person name="Yoon J."/>
        </authorList>
    </citation>
    <scope>NUCLEOTIDE SEQUENCE [LARGE SCALE GENOMIC DNA]</scope>
    <source>
        <strain evidence="4 5">KMU-166</strain>
    </source>
</reference>